<proteinExistence type="inferred from homology"/>
<keyword evidence="8" id="KW-1185">Reference proteome</keyword>
<feature type="compositionally biased region" description="Basic and acidic residues" evidence="5">
    <location>
        <begin position="1"/>
        <end position="12"/>
    </location>
</feature>
<dbReference type="GeneID" id="37015469"/>
<dbReference type="STRING" id="1684307.A0A316U1V7"/>
<dbReference type="InterPro" id="IPR001547">
    <property type="entry name" value="Glyco_hydro_5"/>
</dbReference>
<dbReference type="FunFam" id="3.20.20.80:FF:000100">
    <property type="entry name" value="Glycoside hydrolase superfamily"/>
    <property type="match status" value="1"/>
</dbReference>
<dbReference type="Gene3D" id="3.20.20.80">
    <property type="entry name" value="Glycosidases"/>
    <property type="match status" value="1"/>
</dbReference>
<evidence type="ECO:0000313" key="8">
    <source>
        <dbReference type="Proteomes" id="UP000245942"/>
    </source>
</evidence>
<feature type="region of interest" description="Disordered" evidence="5">
    <location>
        <begin position="1"/>
        <end position="39"/>
    </location>
</feature>
<keyword evidence="2 4" id="KW-0378">Hydrolase</keyword>
<sequence>MKKFLSKLESKLDGGSGGGSGGGSSTSSAPAPDLGSQPSQRHMYYHRKQYGVNLGSWFTLESWLTGSLFQGAKDPKGSEMDLLHGLGPEKAKQVLESHWDNFINDGDWKWMTSQGINTVRLPISYYHFLPGSSSSKLMDGTEYEKYASVYSGAWPRIQRAIETAASHGIGVLVDLHSAPGSQNTDGHSGLSTGKAGLWDSSKHQKNTIAILQALANEVARYDNVVGLELLNEPKNNNGLQGFYEDAIKAIRKQGGPAAELPLYLGDAWDLNHYAGWVAKQAGPGNFLVVDHHLYRCFTKEDHSTQAMEHAKRLQNGGQTQKMLAGAANTLGGSLIIGEWSSALNPGSLQGQSQDEAQRAWGQAQTGSYASLLGGSFFWTLKKEGAPDGGWNLYSAIEKGVIPSGLGRPRQAPGDLDQRGNHAGSQALESHSNYWNSHGAKGDHRPFSDGFQQGWQDANLFWQQGGQNQIGFSGQWAMTRAEGWKRQGGDGGIAWEYEHGCRQAIEAFNQMLRG</sequence>
<comment type="similarity">
    <text evidence="1 4">Belongs to the glycosyl hydrolase 5 (cellulase A) family.</text>
</comment>
<dbReference type="Proteomes" id="UP000245942">
    <property type="component" value="Unassembled WGS sequence"/>
</dbReference>
<dbReference type="GO" id="GO:0046557">
    <property type="term" value="F:glucan endo-1,6-beta-glucosidase activity"/>
    <property type="evidence" value="ECO:0007669"/>
    <property type="project" value="TreeGrafter"/>
</dbReference>
<evidence type="ECO:0000256" key="4">
    <source>
        <dbReference type="RuleBase" id="RU361153"/>
    </source>
</evidence>
<evidence type="ECO:0000259" key="6">
    <source>
        <dbReference type="Pfam" id="PF00150"/>
    </source>
</evidence>
<dbReference type="Pfam" id="PF00150">
    <property type="entry name" value="Cellulase"/>
    <property type="match status" value="1"/>
</dbReference>
<organism evidence="7 8">
    <name type="scientific">Pseudomicrostroma glucosiphilum</name>
    <dbReference type="NCBI Taxonomy" id="1684307"/>
    <lineage>
        <taxon>Eukaryota</taxon>
        <taxon>Fungi</taxon>
        <taxon>Dikarya</taxon>
        <taxon>Basidiomycota</taxon>
        <taxon>Ustilaginomycotina</taxon>
        <taxon>Exobasidiomycetes</taxon>
        <taxon>Microstromatales</taxon>
        <taxon>Microstromatales incertae sedis</taxon>
        <taxon>Pseudomicrostroma</taxon>
    </lineage>
</organism>
<dbReference type="EMBL" id="KZ819332">
    <property type="protein sequence ID" value="PWN19267.1"/>
    <property type="molecule type" value="Genomic_DNA"/>
</dbReference>
<dbReference type="OrthoDB" id="1887033at2759"/>
<dbReference type="AlphaFoldDB" id="A0A316U1V7"/>
<keyword evidence="3 4" id="KW-0326">Glycosidase</keyword>
<dbReference type="GO" id="GO:0005576">
    <property type="term" value="C:extracellular region"/>
    <property type="evidence" value="ECO:0007669"/>
    <property type="project" value="TreeGrafter"/>
</dbReference>
<protein>
    <submittedName>
        <fullName evidence="7">Glycoside hydrolase</fullName>
    </submittedName>
</protein>
<gene>
    <name evidence="7" type="ORF">BCV69DRAFT_290954</name>
</gene>
<dbReference type="InterPro" id="IPR050386">
    <property type="entry name" value="Glycosyl_hydrolase_5"/>
</dbReference>
<name>A0A316U1V7_9BASI</name>
<evidence type="ECO:0000256" key="2">
    <source>
        <dbReference type="ARBA" id="ARBA00022801"/>
    </source>
</evidence>
<dbReference type="PANTHER" id="PTHR31297">
    <property type="entry name" value="GLUCAN ENDO-1,6-BETA-GLUCOSIDASE B"/>
    <property type="match status" value="1"/>
</dbReference>
<reference evidence="7 8" key="1">
    <citation type="journal article" date="2018" name="Mol. Biol. Evol.">
        <title>Broad Genomic Sampling Reveals a Smut Pathogenic Ancestry of the Fungal Clade Ustilaginomycotina.</title>
        <authorList>
            <person name="Kijpornyongpan T."/>
            <person name="Mondo S.J."/>
            <person name="Barry K."/>
            <person name="Sandor L."/>
            <person name="Lee J."/>
            <person name="Lipzen A."/>
            <person name="Pangilinan J."/>
            <person name="LaButti K."/>
            <person name="Hainaut M."/>
            <person name="Henrissat B."/>
            <person name="Grigoriev I.V."/>
            <person name="Spatafora J.W."/>
            <person name="Aime M.C."/>
        </authorList>
    </citation>
    <scope>NUCLEOTIDE SEQUENCE [LARGE SCALE GENOMIC DNA]</scope>
    <source>
        <strain evidence="7 8">MCA 4718</strain>
    </source>
</reference>
<evidence type="ECO:0000256" key="1">
    <source>
        <dbReference type="ARBA" id="ARBA00005641"/>
    </source>
</evidence>
<dbReference type="SUPFAM" id="SSF51445">
    <property type="entry name" value="(Trans)glycosidases"/>
    <property type="match status" value="1"/>
</dbReference>
<dbReference type="InterPro" id="IPR017853">
    <property type="entry name" value="GH"/>
</dbReference>
<dbReference type="GO" id="GO:0005737">
    <property type="term" value="C:cytoplasm"/>
    <property type="evidence" value="ECO:0007669"/>
    <property type="project" value="UniProtKB-ARBA"/>
</dbReference>
<feature type="compositionally biased region" description="Gly residues" evidence="5">
    <location>
        <begin position="14"/>
        <end position="24"/>
    </location>
</feature>
<accession>A0A316U1V7</accession>
<evidence type="ECO:0000256" key="3">
    <source>
        <dbReference type="ARBA" id="ARBA00023295"/>
    </source>
</evidence>
<dbReference type="RefSeq" id="XP_025346427.1">
    <property type="nucleotide sequence ID" value="XM_025493735.1"/>
</dbReference>
<evidence type="ECO:0000313" key="7">
    <source>
        <dbReference type="EMBL" id="PWN19267.1"/>
    </source>
</evidence>
<dbReference type="GO" id="GO:0009986">
    <property type="term" value="C:cell surface"/>
    <property type="evidence" value="ECO:0007669"/>
    <property type="project" value="TreeGrafter"/>
</dbReference>
<dbReference type="PANTHER" id="PTHR31297:SF43">
    <property type="entry name" value="GLUCAN 1,3-BETA-GLUCOSIDASE 3"/>
    <property type="match status" value="1"/>
</dbReference>
<evidence type="ECO:0000256" key="5">
    <source>
        <dbReference type="SAM" id="MobiDB-lite"/>
    </source>
</evidence>
<dbReference type="GO" id="GO:0009251">
    <property type="term" value="P:glucan catabolic process"/>
    <property type="evidence" value="ECO:0007669"/>
    <property type="project" value="TreeGrafter"/>
</dbReference>
<feature type="domain" description="Glycoside hydrolase family 5" evidence="6">
    <location>
        <begin position="96"/>
        <end position="360"/>
    </location>
</feature>